<gene>
    <name evidence="2" type="ORF">CYLTODRAFT_492831</name>
</gene>
<evidence type="ECO:0000313" key="3">
    <source>
        <dbReference type="Proteomes" id="UP000054007"/>
    </source>
</evidence>
<name>A0A0D7B5L0_9AGAR</name>
<organism evidence="2 3">
    <name type="scientific">Cylindrobasidium torrendii FP15055 ss-10</name>
    <dbReference type="NCBI Taxonomy" id="1314674"/>
    <lineage>
        <taxon>Eukaryota</taxon>
        <taxon>Fungi</taxon>
        <taxon>Dikarya</taxon>
        <taxon>Basidiomycota</taxon>
        <taxon>Agaricomycotina</taxon>
        <taxon>Agaricomycetes</taxon>
        <taxon>Agaricomycetidae</taxon>
        <taxon>Agaricales</taxon>
        <taxon>Marasmiineae</taxon>
        <taxon>Physalacriaceae</taxon>
        <taxon>Cylindrobasidium</taxon>
    </lineage>
</organism>
<accession>A0A0D7B5L0</accession>
<keyword evidence="1" id="KW-0175">Coiled coil</keyword>
<evidence type="ECO:0000313" key="2">
    <source>
        <dbReference type="EMBL" id="KIY64801.1"/>
    </source>
</evidence>
<proteinExistence type="predicted"/>
<sequence>MDNAMYMSYTRVSLSPCTFVDGTHGIPAPTDGDNEVEAHDSVSLCYSEASAHDVGTVEDTVTESVEVNGVPSLRTIDRQLYPCMQIAHHRSGNASRRRRRARRALEGALERKIFELNSRIRRARERSAVLQEELAEWKDKAGALSGNTQMREM</sequence>
<dbReference type="AlphaFoldDB" id="A0A0D7B5L0"/>
<feature type="coiled-coil region" evidence="1">
    <location>
        <begin position="106"/>
        <end position="140"/>
    </location>
</feature>
<keyword evidence="3" id="KW-1185">Reference proteome</keyword>
<dbReference type="EMBL" id="KN880618">
    <property type="protein sequence ID" value="KIY64801.1"/>
    <property type="molecule type" value="Genomic_DNA"/>
</dbReference>
<reference evidence="2 3" key="1">
    <citation type="journal article" date="2015" name="Fungal Genet. Biol.">
        <title>Evolution of novel wood decay mechanisms in Agaricales revealed by the genome sequences of Fistulina hepatica and Cylindrobasidium torrendii.</title>
        <authorList>
            <person name="Floudas D."/>
            <person name="Held B.W."/>
            <person name="Riley R."/>
            <person name="Nagy L.G."/>
            <person name="Koehler G."/>
            <person name="Ransdell A.S."/>
            <person name="Younus H."/>
            <person name="Chow J."/>
            <person name="Chiniquy J."/>
            <person name="Lipzen A."/>
            <person name="Tritt A."/>
            <person name="Sun H."/>
            <person name="Haridas S."/>
            <person name="LaButti K."/>
            <person name="Ohm R.A."/>
            <person name="Kues U."/>
            <person name="Blanchette R.A."/>
            <person name="Grigoriev I.V."/>
            <person name="Minto R.E."/>
            <person name="Hibbett D.S."/>
        </authorList>
    </citation>
    <scope>NUCLEOTIDE SEQUENCE [LARGE SCALE GENOMIC DNA]</scope>
    <source>
        <strain evidence="2 3">FP15055 ss-10</strain>
    </source>
</reference>
<evidence type="ECO:0000256" key="1">
    <source>
        <dbReference type="SAM" id="Coils"/>
    </source>
</evidence>
<protein>
    <submittedName>
        <fullName evidence="2">Uncharacterized protein</fullName>
    </submittedName>
</protein>
<dbReference type="Proteomes" id="UP000054007">
    <property type="component" value="Unassembled WGS sequence"/>
</dbReference>